<name>A0A1Q9CWM1_SYMMI</name>
<dbReference type="PROSITE" id="PS50088">
    <property type="entry name" value="ANK_REPEAT"/>
    <property type="match status" value="2"/>
</dbReference>
<feature type="repeat" description="ANK" evidence="3">
    <location>
        <begin position="295"/>
        <end position="327"/>
    </location>
</feature>
<dbReference type="PANTHER" id="PTHR24123:SF33">
    <property type="entry name" value="PROTEIN HOS4"/>
    <property type="match status" value="1"/>
</dbReference>
<reference evidence="7 8" key="1">
    <citation type="submission" date="2016-02" db="EMBL/GenBank/DDBJ databases">
        <title>Genome analysis of coral dinoflagellate symbionts highlights evolutionary adaptations to a symbiotic lifestyle.</title>
        <authorList>
            <person name="Aranda M."/>
            <person name="Li Y."/>
            <person name="Liew Y.J."/>
            <person name="Baumgarten S."/>
            <person name="Simakov O."/>
            <person name="Wilson M."/>
            <person name="Piel J."/>
            <person name="Ashoor H."/>
            <person name="Bougouffa S."/>
            <person name="Bajic V.B."/>
            <person name="Ryu T."/>
            <person name="Ravasi T."/>
            <person name="Bayer T."/>
            <person name="Micklem G."/>
            <person name="Kim H."/>
            <person name="Bhak J."/>
            <person name="Lajeunesse T.C."/>
            <person name="Voolstra C.R."/>
        </authorList>
    </citation>
    <scope>NUCLEOTIDE SEQUENCE [LARGE SCALE GENOMIC DNA]</scope>
    <source>
        <strain evidence="7 8">CCMP2467</strain>
    </source>
</reference>
<feature type="signal peptide" evidence="5">
    <location>
        <begin position="1"/>
        <end position="18"/>
    </location>
</feature>
<dbReference type="InterPro" id="IPR002110">
    <property type="entry name" value="Ankyrin_rpt"/>
</dbReference>
<keyword evidence="1" id="KW-0677">Repeat</keyword>
<dbReference type="CDD" id="cd17039">
    <property type="entry name" value="Ubl_ubiquitin_like"/>
    <property type="match status" value="1"/>
</dbReference>
<keyword evidence="8" id="KW-1185">Reference proteome</keyword>
<dbReference type="EMBL" id="LSRX01000866">
    <property type="protein sequence ID" value="OLP87332.1"/>
    <property type="molecule type" value="Genomic_DNA"/>
</dbReference>
<dbReference type="Pfam" id="PF12796">
    <property type="entry name" value="Ank_2"/>
    <property type="match status" value="3"/>
</dbReference>
<dbReference type="InterPro" id="IPR051165">
    <property type="entry name" value="Multifunctional_ANK_Repeat"/>
</dbReference>
<sequence>MRSRRAARASLALLGTLATRWQRGFMADPRGMQLFDSHCHLQLPRLLPEASAAVAAAKAAGVSGAAVCGCEAADWDKAGLTLGPTLRSCLSGRDGWNDDGIHLSCSGAAEVLKSYAGAYNAGSVVFIFDGLSQWALPHAEGEAWVEMIRVLKMSGEELASVASVEVESVRSLKSHLCAMHGLPTCMQQLLHDGCILDDAAKLHAPQDVQVVFLPVFRARGRGFRARSREASKGLRGAAARGDVETTRLLLEAGVCPNWHVDGCHTALISASDNGHIECVRMLLKAGACTFFRNGDGSTALDCACDRGHVEIVRVLVEAGAARDSWGKVGHTAATALSCACDKGHVEIVRILFEAGVDKDSLGTALMLACYRGHGEIARVLVDAGAQKDLKITFPHVLPSAVANKEVENGDEKAALMYACLSGHVEILFVEAAAKLDSKNRMGFTALIWARRRGEVEIVRVLLDAEVGKDATSSVDSKALMDACLRCHKGDARVLLEAVAGKGLESKLGRTALLWAWASLEAGVDPLRQRLVHCAGAGVGECGLDGARKKDIPMDLQLKVLRPQLELAKELQRPVSLHCVAAHGAMLEALQGAFGKEHKPGIVSAGEGDSEVVRWVAVTITTVALAYFLTDTFISPIRSCAEVPSCQEEFDKVKGLTSLNGYALCGLLTALVLEAVSLHFSYESARPVLGLINGLDNTFMPPVLLCVTLFVLVLENLVFVCSTSPWAVTASAGGEPVYTSIYCEWLVNVPILLVLAGNCALDRPSGEISRPLLVTTLGTAHFIPSPFLRWLLVGVTFFMYGCASLDMIKWASSFREDVDPDVLQEGCEGVGLGTGALKDKVAQVKKDVEFMKQEGLRYPAGRYHDLIVNMLVNTHFSFRRQVAVMDAPDGNGEQGFESSELSFSPRPCTSSLSKKEDDPYAGSRGWVGEPDE</sequence>
<organism evidence="7 8">
    <name type="scientific">Symbiodinium microadriaticum</name>
    <name type="common">Dinoflagellate</name>
    <name type="synonym">Zooxanthella microadriatica</name>
    <dbReference type="NCBI Taxonomy" id="2951"/>
    <lineage>
        <taxon>Eukaryota</taxon>
        <taxon>Sar</taxon>
        <taxon>Alveolata</taxon>
        <taxon>Dinophyceae</taxon>
        <taxon>Suessiales</taxon>
        <taxon>Symbiodiniaceae</taxon>
        <taxon>Symbiodinium</taxon>
    </lineage>
</organism>
<dbReference type="PROSITE" id="PS50297">
    <property type="entry name" value="ANK_REP_REGION"/>
    <property type="match status" value="2"/>
</dbReference>
<feature type="compositionally biased region" description="Polar residues" evidence="4">
    <location>
        <begin position="895"/>
        <end position="911"/>
    </location>
</feature>
<evidence type="ECO:0000256" key="4">
    <source>
        <dbReference type="SAM" id="MobiDB-lite"/>
    </source>
</evidence>
<evidence type="ECO:0000256" key="5">
    <source>
        <dbReference type="SAM" id="SignalP"/>
    </source>
</evidence>
<protein>
    <submittedName>
        <fullName evidence="7">Ankyrin repeat and KH domain-containing protein mask</fullName>
    </submittedName>
</protein>
<dbReference type="InterPro" id="IPR036770">
    <property type="entry name" value="Ankyrin_rpt-contain_sf"/>
</dbReference>
<feature type="domain" description="Ubiquitin-like" evidence="6">
    <location>
        <begin position="147"/>
        <end position="202"/>
    </location>
</feature>
<dbReference type="Gene3D" id="3.20.20.140">
    <property type="entry name" value="Metal-dependent hydrolases"/>
    <property type="match status" value="2"/>
</dbReference>
<evidence type="ECO:0000313" key="8">
    <source>
        <dbReference type="Proteomes" id="UP000186817"/>
    </source>
</evidence>
<feature type="region of interest" description="Disordered" evidence="4">
    <location>
        <begin position="888"/>
        <end position="931"/>
    </location>
</feature>
<comment type="caution">
    <text evidence="7">The sequence shown here is derived from an EMBL/GenBank/DDBJ whole genome shotgun (WGS) entry which is preliminary data.</text>
</comment>
<dbReference type="InterPro" id="IPR032466">
    <property type="entry name" value="Metal_Hydrolase"/>
</dbReference>
<evidence type="ECO:0000256" key="1">
    <source>
        <dbReference type="ARBA" id="ARBA00022737"/>
    </source>
</evidence>
<keyword evidence="5" id="KW-0732">Signal</keyword>
<dbReference type="InterPro" id="IPR000626">
    <property type="entry name" value="Ubiquitin-like_dom"/>
</dbReference>
<dbReference type="SUPFAM" id="SSF51556">
    <property type="entry name" value="Metallo-dependent hydrolases"/>
    <property type="match status" value="2"/>
</dbReference>
<accession>A0A1Q9CWM1</accession>
<keyword evidence="2 3" id="KW-0040">ANK repeat</keyword>
<dbReference type="PANTHER" id="PTHR24123">
    <property type="entry name" value="ANKYRIN REPEAT-CONTAINING"/>
    <property type="match status" value="1"/>
</dbReference>
<dbReference type="AlphaFoldDB" id="A0A1Q9CWM1"/>
<dbReference type="GO" id="GO:0016788">
    <property type="term" value="F:hydrolase activity, acting on ester bonds"/>
    <property type="evidence" value="ECO:0007669"/>
    <property type="project" value="InterPro"/>
</dbReference>
<gene>
    <name evidence="7" type="primary">mask</name>
    <name evidence="7" type="ORF">AK812_SmicGene31460</name>
</gene>
<feature type="repeat" description="ANK" evidence="3">
    <location>
        <begin position="331"/>
        <end position="363"/>
    </location>
</feature>
<dbReference type="Gene3D" id="1.25.40.20">
    <property type="entry name" value="Ankyrin repeat-containing domain"/>
    <property type="match status" value="3"/>
</dbReference>
<dbReference type="Pfam" id="PF01026">
    <property type="entry name" value="TatD_DNase"/>
    <property type="match status" value="1"/>
</dbReference>
<evidence type="ECO:0000256" key="3">
    <source>
        <dbReference type="PROSITE-ProRule" id="PRU00023"/>
    </source>
</evidence>
<evidence type="ECO:0000259" key="6">
    <source>
        <dbReference type="PROSITE" id="PS50053"/>
    </source>
</evidence>
<dbReference type="OrthoDB" id="6079689at2759"/>
<dbReference type="Proteomes" id="UP000186817">
    <property type="component" value="Unassembled WGS sequence"/>
</dbReference>
<dbReference type="SMART" id="SM00248">
    <property type="entry name" value="ANK"/>
    <property type="match status" value="7"/>
</dbReference>
<feature type="chain" id="PRO_5012209526" evidence="5">
    <location>
        <begin position="19"/>
        <end position="931"/>
    </location>
</feature>
<evidence type="ECO:0000256" key="2">
    <source>
        <dbReference type="ARBA" id="ARBA00023043"/>
    </source>
</evidence>
<proteinExistence type="predicted"/>
<dbReference type="PROSITE" id="PS50053">
    <property type="entry name" value="UBIQUITIN_2"/>
    <property type="match status" value="1"/>
</dbReference>
<evidence type="ECO:0000313" key="7">
    <source>
        <dbReference type="EMBL" id="OLP87332.1"/>
    </source>
</evidence>
<dbReference type="SUPFAM" id="SSF48403">
    <property type="entry name" value="Ankyrin repeat"/>
    <property type="match status" value="1"/>
</dbReference>
<dbReference type="InterPro" id="IPR001130">
    <property type="entry name" value="TatD-like"/>
</dbReference>